<keyword evidence="3" id="KW-1185">Reference proteome</keyword>
<name>A0AAQ3XHX5_PASNO</name>
<dbReference type="PANTHER" id="PTHR42648">
    <property type="entry name" value="TRANSPOSASE, PUTATIVE-RELATED"/>
    <property type="match status" value="1"/>
</dbReference>
<dbReference type="EMBL" id="CP144754">
    <property type="protein sequence ID" value="WVZ98591.1"/>
    <property type="molecule type" value="Genomic_DNA"/>
</dbReference>
<proteinExistence type="predicted"/>
<evidence type="ECO:0000313" key="3">
    <source>
        <dbReference type="Proteomes" id="UP001341281"/>
    </source>
</evidence>
<dbReference type="InterPro" id="IPR012337">
    <property type="entry name" value="RNaseH-like_sf"/>
</dbReference>
<reference evidence="2 3" key="1">
    <citation type="submission" date="2024-02" db="EMBL/GenBank/DDBJ databases">
        <title>High-quality chromosome-scale genome assembly of Pensacola bahiagrass (Paspalum notatum Flugge var. saurae).</title>
        <authorList>
            <person name="Vega J.M."/>
            <person name="Podio M."/>
            <person name="Orjuela J."/>
            <person name="Siena L.A."/>
            <person name="Pessino S.C."/>
            <person name="Combes M.C."/>
            <person name="Mariac C."/>
            <person name="Albertini E."/>
            <person name="Pupilli F."/>
            <person name="Ortiz J.P.A."/>
            <person name="Leblanc O."/>
        </authorList>
    </citation>
    <scope>NUCLEOTIDE SEQUENCE [LARGE SCALE GENOMIC DNA]</scope>
    <source>
        <strain evidence="2">R1</strain>
        <tissue evidence="2">Leaf</tissue>
    </source>
</reference>
<organism evidence="2 3">
    <name type="scientific">Paspalum notatum var. saurae</name>
    <dbReference type="NCBI Taxonomy" id="547442"/>
    <lineage>
        <taxon>Eukaryota</taxon>
        <taxon>Viridiplantae</taxon>
        <taxon>Streptophyta</taxon>
        <taxon>Embryophyta</taxon>
        <taxon>Tracheophyta</taxon>
        <taxon>Spermatophyta</taxon>
        <taxon>Magnoliopsida</taxon>
        <taxon>Liliopsida</taxon>
        <taxon>Poales</taxon>
        <taxon>Poaceae</taxon>
        <taxon>PACMAD clade</taxon>
        <taxon>Panicoideae</taxon>
        <taxon>Andropogonodae</taxon>
        <taxon>Paspaleae</taxon>
        <taxon>Paspalinae</taxon>
        <taxon>Paspalum</taxon>
    </lineage>
</organism>
<dbReference type="SUPFAM" id="SSF53098">
    <property type="entry name" value="Ribonuclease H-like"/>
    <property type="match status" value="1"/>
</dbReference>
<sequence length="319" mass="36487">MAVVVEAEAMTLGILIPLICGKGNHSAVDCWHRFDETYQQQSKTARSATTVYGIDTNWYADSGATDHITSEFKTSTMDGIRCTRQVVQQYWSFNFTYPNSKIAPKKYSSCSYCPKKKNLASVHRLVSDNNVLLEFHPNFFLIKDRATKKVLHQGSCQGGLYPLEPQGEGHSKQVLGVNKPSTSRWHSRLGHPSFQIVKHVLRNNSLPCSSDENIESVYDSCQLAKSHQLPYPKSISVSITWIYLLKKKFDVFHAFKNFQNLVERKFNRKIITMQTDWGSNYERLNCFFQKVGIVHHVSCPHAHQKKRDLPSANTITLWK</sequence>
<dbReference type="Proteomes" id="UP001341281">
    <property type="component" value="Chromosome 10"/>
</dbReference>
<gene>
    <name evidence="2" type="ORF">U9M48_044013</name>
</gene>
<evidence type="ECO:0000259" key="1">
    <source>
        <dbReference type="Pfam" id="PF13976"/>
    </source>
</evidence>
<accession>A0AAQ3XHX5</accession>
<protein>
    <recommendedName>
        <fullName evidence="1">GAG-pre-integrase domain-containing protein</fullName>
    </recommendedName>
</protein>
<dbReference type="Pfam" id="PF13976">
    <property type="entry name" value="gag_pre-integrs"/>
    <property type="match status" value="1"/>
</dbReference>
<evidence type="ECO:0000313" key="2">
    <source>
        <dbReference type="EMBL" id="WVZ98591.1"/>
    </source>
</evidence>
<dbReference type="InterPro" id="IPR025724">
    <property type="entry name" value="GAG-pre-integrase_dom"/>
</dbReference>
<feature type="domain" description="GAG-pre-integrase" evidence="1">
    <location>
        <begin position="159"/>
        <end position="226"/>
    </location>
</feature>
<dbReference type="AlphaFoldDB" id="A0AAQ3XHX5"/>
<dbReference type="InterPro" id="IPR039537">
    <property type="entry name" value="Retrotran_Ty1/copia-like"/>
</dbReference>
<dbReference type="PANTHER" id="PTHR42648:SF26">
    <property type="entry name" value="INTEGRASE CATALYTIC DOMAIN-CONTAINING PROTEIN"/>
    <property type="match status" value="1"/>
</dbReference>